<sequence length="193" mass="21457">MVQTSLRFAAPTSCYARGGMALVRIRSFLATLQGRSPSESFELIHEAFMALAKFQPYTTGMRTPLINSSKADRTLRSYKNVAKALVHVSARVVVCRPYFHPRVSAMYLVTLVFERRFTFISHFNDSVIRQAGACGSERRSICRRSSSQTRLRKVCPQPFFAGAVGWRAGKQKSVATSPTKAELKALSNAAENT</sequence>
<proteinExistence type="predicted"/>
<evidence type="ECO:0000313" key="2">
    <source>
        <dbReference type="Proteomes" id="UP000799421"/>
    </source>
</evidence>
<name>A0A6A7BZB7_9PEZI</name>
<accession>A0A6A7BZB7</accession>
<gene>
    <name evidence="1" type="ORF">K470DRAFT_78890</name>
</gene>
<organism evidence="1 2">
    <name type="scientific">Piedraia hortae CBS 480.64</name>
    <dbReference type="NCBI Taxonomy" id="1314780"/>
    <lineage>
        <taxon>Eukaryota</taxon>
        <taxon>Fungi</taxon>
        <taxon>Dikarya</taxon>
        <taxon>Ascomycota</taxon>
        <taxon>Pezizomycotina</taxon>
        <taxon>Dothideomycetes</taxon>
        <taxon>Dothideomycetidae</taxon>
        <taxon>Capnodiales</taxon>
        <taxon>Piedraiaceae</taxon>
        <taxon>Piedraia</taxon>
    </lineage>
</organism>
<dbReference type="EMBL" id="MU005985">
    <property type="protein sequence ID" value="KAF2860059.1"/>
    <property type="molecule type" value="Genomic_DNA"/>
</dbReference>
<reference evidence="1" key="1">
    <citation type="journal article" date="2020" name="Stud. Mycol.">
        <title>101 Dothideomycetes genomes: a test case for predicting lifestyles and emergence of pathogens.</title>
        <authorList>
            <person name="Haridas S."/>
            <person name="Albert R."/>
            <person name="Binder M."/>
            <person name="Bloem J."/>
            <person name="Labutti K."/>
            <person name="Salamov A."/>
            <person name="Andreopoulos B."/>
            <person name="Baker S."/>
            <person name="Barry K."/>
            <person name="Bills G."/>
            <person name="Bluhm B."/>
            <person name="Cannon C."/>
            <person name="Castanera R."/>
            <person name="Culley D."/>
            <person name="Daum C."/>
            <person name="Ezra D."/>
            <person name="Gonzalez J."/>
            <person name="Henrissat B."/>
            <person name="Kuo A."/>
            <person name="Liang C."/>
            <person name="Lipzen A."/>
            <person name="Lutzoni F."/>
            <person name="Magnuson J."/>
            <person name="Mondo S."/>
            <person name="Nolan M."/>
            <person name="Ohm R."/>
            <person name="Pangilinan J."/>
            <person name="Park H.-J."/>
            <person name="Ramirez L."/>
            <person name="Alfaro M."/>
            <person name="Sun H."/>
            <person name="Tritt A."/>
            <person name="Yoshinaga Y."/>
            <person name="Zwiers L.-H."/>
            <person name="Turgeon B."/>
            <person name="Goodwin S."/>
            <person name="Spatafora J."/>
            <person name="Crous P."/>
            <person name="Grigoriev I."/>
        </authorList>
    </citation>
    <scope>NUCLEOTIDE SEQUENCE</scope>
    <source>
        <strain evidence="1">CBS 480.64</strain>
    </source>
</reference>
<dbReference type="AlphaFoldDB" id="A0A6A7BZB7"/>
<protein>
    <submittedName>
        <fullName evidence="1">Uncharacterized protein</fullName>
    </submittedName>
</protein>
<keyword evidence="2" id="KW-1185">Reference proteome</keyword>
<evidence type="ECO:0000313" key="1">
    <source>
        <dbReference type="EMBL" id="KAF2860059.1"/>
    </source>
</evidence>
<dbReference type="Proteomes" id="UP000799421">
    <property type="component" value="Unassembled WGS sequence"/>
</dbReference>